<organism evidence="1 2">
    <name type="scientific">Armillaria ostoyae</name>
    <name type="common">Armillaria root rot fungus</name>
    <dbReference type="NCBI Taxonomy" id="47428"/>
    <lineage>
        <taxon>Eukaryota</taxon>
        <taxon>Fungi</taxon>
        <taxon>Dikarya</taxon>
        <taxon>Basidiomycota</taxon>
        <taxon>Agaricomycotina</taxon>
        <taxon>Agaricomycetes</taxon>
        <taxon>Agaricomycetidae</taxon>
        <taxon>Agaricales</taxon>
        <taxon>Marasmiineae</taxon>
        <taxon>Physalacriaceae</taxon>
        <taxon>Armillaria</taxon>
    </lineage>
</organism>
<dbReference type="EMBL" id="FUEG01000002">
    <property type="protein sequence ID" value="SJK99897.1"/>
    <property type="molecule type" value="Genomic_DNA"/>
</dbReference>
<evidence type="ECO:0000313" key="2">
    <source>
        <dbReference type="Proteomes" id="UP000219338"/>
    </source>
</evidence>
<proteinExistence type="predicted"/>
<protein>
    <submittedName>
        <fullName evidence="1">Uncharacterized protein</fullName>
    </submittedName>
</protein>
<reference evidence="2" key="1">
    <citation type="journal article" date="2017" name="Nat. Ecol. Evol.">
        <title>Genome expansion and lineage-specific genetic innovations in the forest pathogenic fungi Armillaria.</title>
        <authorList>
            <person name="Sipos G."/>
            <person name="Prasanna A.N."/>
            <person name="Walter M.C."/>
            <person name="O'Connor E."/>
            <person name="Balint B."/>
            <person name="Krizsan K."/>
            <person name="Kiss B."/>
            <person name="Hess J."/>
            <person name="Varga T."/>
            <person name="Slot J."/>
            <person name="Riley R."/>
            <person name="Boka B."/>
            <person name="Rigling D."/>
            <person name="Barry K."/>
            <person name="Lee J."/>
            <person name="Mihaltcheva S."/>
            <person name="LaButti K."/>
            <person name="Lipzen A."/>
            <person name="Waldron R."/>
            <person name="Moloney N.M."/>
            <person name="Sperisen C."/>
            <person name="Kredics L."/>
            <person name="Vagvoelgyi C."/>
            <person name="Patrignani A."/>
            <person name="Fitzpatrick D."/>
            <person name="Nagy I."/>
            <person name="Doyle S."/>
            <person name="Anderson J.B."/>
            <person name="Grigoriev I.V."/>
            <person name="Gueldener U."/>
            <person name="Muensterkoetter M."/>
            <person name="Nagy L.G."/>
        </authorList>
    </citation>
    <scope>NUCLEOTIDE SEQUENCE [LARGE SCALE GENOMIC DNA]</scope>
    <source>
        <strain evidence="2">C18/9</strain>
    </source>
</reference>
<name>A0A284QTX0_ARMOS</name>
<dbReference type="Proteomes" id="UP000219338">
    <property type="component" value="Unassembled WGS sequence"/>
</dbReference>
<evidence type="ECO:0000313" key="1">
    <source>
        <dbReference type="EMBL" id="SJK99897.1"/>
    </source>
</evidence>
<accession>A0A284QTX0</accession>
<keyword evidence="2" id="KW-1185">Reference proteome</keyword>
<sequence length="202" mass="22965">MAARTDVFIGNCDIAIGKDDKCMRYTDMKDNDEGWRMDEEYLLMWSDLKSLAGTISVPSGVLHCLLKRMIAPRLRYGTLPSFAFCFVISLSDIFEGILEKGKNQWTMHIDDTSPKTSHVENSGVYSCIYAWITMSHKGFEHPQADMWTFNSIGSVLRVEFLDYLVLEMCQIDQDRLHEQRSAECAGFGEAISNIALELKPES</sequence>
<gene>
    <name evidence="1" type="ORF">ARMOST_03208</name>
</gene>
<dbReference type="AlphaFoldDB" id="A0A284QTX0"/>